<dbReference type="Pfam" id="PF14764">
    <property type="entry name" value="SPG48"/>
    <property type="match status" value="1"/>
</dbReference>
<dbReference type="Gene3D" id="1.25.10.10">
    <property type="entry name" value="Leucine-rich Repeat Variant"/>
    <property type="match status" value="1"/>
</dbReference>
<dbReference type="InterPro" id="IPR055450">
    <property type="entry name" value="AP5Z1_ARM"/>
</dbReference>
<dbReference type="EMBL" id="KB007982">
    <property type="protein sequence ID" value="ELR16771.1"/>
    <property type="molecule type" value="Genomic_DNA"/>
</dbReference>
<evidence type="ECO:0008006" key="6">
    <source>
        <dbReference type="Google" id="ProtNLM"/>
    </source>
</evidence>
<dbReference type="OMA" id="LMLAYEF"/>
<feature type="domain" description="AP-5 complex subunit zeta-1 ARM repeats" evidence="1">
    <location>
        <begin position="249"/>
        <end position="361"/>
    </location>
</feature>
<organism evidence="4 5">
    <name type="scientific">Acanthamoeba castellanii (strain ATCC 30010 / Neff)</name>
    <dbReference type="NCBI Taxonomy" id="1257118"/>
    <lineage>
        <taxon>Eukaryota</taxon>
        <taxon>Amoebozoa</taxon>
        <taxon>Discosea</taxon>
        <taxon>Longamoebia</taxon>
        <taxon>Centramoebida</taxon>
        <taxon>Acanthamoebidae</taxon>
        <taxon>Acanthamoeba</taxon>
    </lineage>
</organism>
<dbReference type="RefSeq" id="XP_004338784.1">
    <property type="nucleotide sequence ID" value="XM_004338736.1"/>
</dbReference>
<feature type="domain" description="AP-5 complex subunit zeta-1 C-terminal TPR" evidence="3">
    <location>
        <begin position="373"/>
        <end position="604"/>
    </location>
</feature>
<dbReference type="InterPro" id="IPR056856">
    <property type="entry name" value="TPR_AP5Z1_C"/>
</dbReference>
<dbReference type="KEGG" id="acan:ACA1_382400"/>
<dbReference type="VEuPathDB" id="AmoebaDB:ACA1_382400"/>
<dbReference type="AlphaFoldDB" id="L8GXG0"/>
<dbReference type="Pfam" id="PF25153">
    <property type="entry name" value="TPR_AP5Z1"/>
    <property type="match status" value="1"/>
</dbReference>
<dbReference type="GeneID" id="14917496"/>
<evidence type="ECO:0000313" key="5">
    <source>
        <dbReference type="Proteomes" id="UP000011083"/>
    </source>
</evidence>
<dbReference type="Proteomes" id="UP000011083">
    <property type="component" value="Unassembled WGS sequence"/>
</dbReference>
<dbReference type="PANTHER" id="PTHR46488:SF1">
    <property type="entry name" value="AP-5 COMPLEX SUBUNIT ZETA-1"/>
    <property type="match status" value="1"/>
</dbReference>
<dbReference type="InterPro" id="IPR016024">
    <property type="entry name" value="ARM-type_fold"/>
</dbReference>
<evidence type="ECO:0000259" key="1">
    <source>
        <dbReference type="Pfam" id="PF14764"/>
    </source>
</evidence>
<dbReference type="Pfam" id="PF25154">
    <property type="entry name" value="TPR_AP5Z1_C"/>
    <property type="match status" value="2"/>
</dbReference>
<dbReference type="OrthoDB" id="17899at2759"/>
<protein>
    <recommendedName>
        <fullName evidence="6">AP-5 complex subunit zeta-1</fullName>
    </recommendedName>
</protein>
<evidence type="ECO:0000259" key="2">
    <source>
        <dbReference type="Pfam" id="PF25153"/>
    </source>
</evidence>
<feature type="domain" description="AP-5 complex subunit zeta-1 N-terminal TPR" evidence="2">
    <location>
        <begin position="114"/>
        <end position="196"/>
    </location>
</feature>
<sequence>MRCDSCIKCCSSTRASCGANHPSCTTFTEAKLPNRLRALCSSIVQQCFDDEPEVFKSLSNRQLLEFILPATLALGGDSALTRHLPFFVQCVTTQDPVFRTSAFPGLILSRTQAIKPVETHMAEWLTNARNALEQKDSSSSLNITGANAVTELNGMPAQSFFTVLNAVGQFSEDQISNTCSFSILYQWINLLYGPQSSYHDEFEMSFPFKEATIKYCLRLIDQSNLKPGGDGSAPAKAIKGFGGDYPDLVLVEAIRILDLVCRLDTAQVPSLFPAVKKIFNRDSTKKNGQVFLALLQFFVNHGIVVGYDVEPVFRTFFESYLSTHYNNASLAFQTLSFFLTNKRQLLQHTSVFTQYFPPLVKLLAWFPYSYQSEFLELLPAFISPATFIELFHLILDLPLVAAALERIEYDTMFYTGEEEAPPSEFRVLYNYVLRNESGVSINFWESSTTLEKLHDFFKVTPLTARVVAAGEVVPRLLDVYFDVIIQHGLSSHLHELLPVLFERVDQLFPYKDFQKEARKAMVIKVMAIFHKYPSFVVTFKDAIIEIMRDGTHPNRKELILTLCWLVGEYASSSVSHLCTPRIVAEYHEVLETFAFERMSLAKMELTDPDAAFFMSSASAVPAALATSAEPLSAERLDEERAEEKAYSTRLMIIVISALAKLASRLQDLGSRVIICLAKVIKQKECFHASVHQRAHECIQILRFPSIASAILDTRMGMDGGFAHYDENSALPFVLLPSAEFVPDTQPIHEFEIA</sequence>
<name>L8GXG0_ACACF</name>
<keyword evidence="5" id="KW-1185">Reference proteome</keyword>
<dbReference type="InterPro" id="IPR028222">
    <property type="entry name" value="AP5Z1"/>
</dbReference>
<dbReference type="STRING" id="1257118.L8GXG0"/>
<dbReference type="InterPro" id="IPR056857">
    <property type="entry name" value="TPR_AP5Z1_N"/>
</dbReference>
<accession>L8GXG0</accession>
<dbReference type="InterPro" id="IPR011989">
    <property type="entry name" value="ARM-like"/>
</dbReference>
<proteinExistence type="predicted"/>
<dbReference type="PANTHER" id="PTHR46488">
    <property type="entry name" value="AP-5 COMPLEX SUBUNIT ZETA-1"/>
    <property type="match status" value="1"/>
</dbReference>
<dbReference type="GO" id="GO:0044599">
    <property type="term" value="C:AP-5 adaptor complex"/>
    <property type="evidence" value="ECO:0007669"/>
    <property type="project" value="InterPro"/>
</dbReference>
<evidence type="ECO:0000259" key="3">
    <source>
        <dbReference type="Pfam" id="PF25154"/>
    </source>
</evidence>
<dbReference type="SUPFAM" id="SSF48371">
    <property type="entry name" value="ARM repeat"/>
    <property type="match status" value="1"/>
</dbReference>
<evidence type="ECO:0000313" key="4">
    <source>
        <dbReference type="EMBL" id="ELR16771.1"/>
    </source>
</evidence>
<gene>
    <name evidence="4" type="ORF">ACA1_382400</name>
</gene>
<reference evidence="4 5" key="1">
    <citation type="journal article" date="2013" name="Genome Biol.">
        <title>Genome of Acanthamoeba castellanii highlights extensive lateral gene transfer and early evolution of tyrosine kinase signaling.</title>
        <authorList>
            <person name="Clarke M."/>
            <person name="Lohan A.J."/>
            <person name="Liu B."/>
            <person name="Lagkouvardos I."/>
            <person name="Roy S."/>
            <person name="Zafar N."/>
            <person name="Bertelli C."/>
            <person name="Schilde C."/>
            <person name="Kianianmomeni A."/>
            <person name="Burglin T.R."/>
            <person name="Frech C."/>
            <person name="Turcotte B."/>
            <person name="Kopec K.O."/>
            <person name="Synnott J.M."/>
            <person name="Choo C."/>
            <person name="Paponov I."/>
            <person name="Finkler A."/>
            <person name="Soon Heng Tan C."/>
            <person name="Hutchins A.P."/>
            <person name="Weinmeier T."/>
            <person name="Rattei T."/>
            <person name="Chu J.S."/>
            <person name="Gimenez G."/>
            <person name="Irimia M."/>
            <person name="Rigden D.J."/>
            <person name="Fitzpatrick D.A."/>
            <person name="Lorenzo-Morales J."/>
            <person name="Bateman A."/>
            <person name="Chiu C.H."/>
            <person name="Tang P."/>
            <person name="Hegemann P."/>
            <person name="Fromm H."/>
            <person name="Raoult D."/>
            <person name="Greub G."/>
            <person name="Miranda-Saavedra D."/>
            <person name="Chen N."/>
            <person name="Nash P."/>
            <person name="Ginger M.L."/>
            <person name="Horn M."/>
            <person name="Schaap P."/>
            <person name="Caler L."/>
            <person name="Loftus B."/>
        </authorList>
    </citation>
    <scope>NUCLEOTIDE SEQUENCE [LARGE SCALE GENOMIC DNA]</scope>
    <source>
        <strain evidence="4 5">Neff</strain>
    </source>
</reference>
<feature type="domain" description="AP-5 complex subunit zeta-1 C-terminal TPR" evidence="3">
    <location>
        <begin position="639"/>
        <end position="734"/>
    </location>
</feature>